<dbReference type="EMBL" id="CP032568">
    <property type="protein sequence ID" value="AYF73912.1"/>
    <property type="molecule type" value="Genomic_DNA"/>
</dbReference>
<dbReference type="Gene3D" id="3.60.40.10">
    <property type="entry name" value="PPM-type phosphatase domain"/>
    <property type="match status" value="1"/>
</dbReference>
<dbReference type="SUPFAM" id="SSF81606">
    <property type="entry name" value="PP2C-like"/>
    <property type="match status" value="1"/>
</dbReference>
<dbReference type="InterPro" id="IPR036457">
    <property type="entry name" value="PPM-type-like_dom_sf"/>
</dbReference>
<accession>A0A386Z7Y7</accession>
<reference evidence="2 3" key="1">
    <citation type="submission" date="2018-09" db="EMBL/GenBank/DDBJ databases">
        <title>Nocardia yunnanensis sp. nov., an actinomycete isolated from a soil sample.</title>
        <authorList>
            <person name="Zhang J."/>
        </authorList>
    </citation>
    <scope>NUCLEOTIDE SEQUENCE [LARGE SCALE GENOMIC DNA]</scope>
    <source>
        <strain evidence="2 3">CFHS0054</strain>
    </source>
</reference>
<dbReference type="Pfam" id="PF13672">
    <property type="entry name" value="PP2C_2"/>
    <property type="match status" value="1"/>
</dbReference>
<evidence type="ECO:0000313" key="3">
    <source>
        <dbReference type="Proteomes" id="UP000267164"/>
    </source>
</evidence>
<keyword evidence="3" id="KW-1185">Reference proteome</keyword>
<dbReference type="OrthoDB" id="3512300at2"/>
<dbReference type="AlphaFoldDB" id="A0A386Z7Y7"/>
<protein>
    <recommendedName>
        <fullName evidence="1">PPM-type phosphatase domain-containing protein</fullName>
    </recommendedName>
</protein>
<gene>
    <name evidence="2" type="ORF">D7D52_08605</name>
</gene>
<dbReference type="KEGG" id="nyu:D7D52_08605"/>
<sequence>MLSGLPTALPMLRADGGQLGGRWVAGASIAGQAHRAEGVTGQDSYCAGCCVDGSALVLAVCDGLGYREQTSQVGAELLARLCCAGAAWIVREQALAEGAEALVDAVEQATRRLIEWQRTHLAEWEPAGAHATVLVCRVPVSPDGGPALFARAGDTEAFLLRDDRYASVFPTGTSANDPLSHRNPRDVLEVTAVALDADALILTSDGLAHDIIESPRTREWLAARWSAPCGPHRMLDSLRYRRQSSDDDRTALVTWLHPYTGNSFDDTDPAPTDPR</sequence>
<dbReference type="Proteomes" id="UP000267164">
    <property type="component" value="Chromosome"/>
</dbReference>
<dbReference type="InterPro" id="IPR001932">
    <property type="entry name" value="PPM-type_phosphatase-like_dom"/>
</dbReference>
<evidence type="ECO:0000313" key="2">
    <source>
        <dbReference type="EMBL" id="AYF73912.1"/>
    </source>
</evidence>
<proteinExistence type="predicted"/>
<evidence type="ECO:0000259" key="1">
    <source>
        <dbReference type="Pfam" id="PF13672"/>
    </source>
</evidence>
<organism evidence="2 3">
    <name type="scientific">Nocardia yunnanensis</name>
    <dbReference type="NCBI Taxonomy" id="2382165"/>
    <lineage>
        <taxon>Bacteria</taxon>
        <taxon>Bacillati</taxon>
        <taxon>Actinomycetota</taxon>
        <taxon>Actinomycetes</taxon>
        <taxon>Mycobacteriales</taxon>
        <taxon>Nocardiaceae</taxon>
        <taxon>Nocardia</taxon>
    </lineage>
</organism>
<name>A0A386Z7Y7_9NOCA</name>
<feature type="domain" description="PPM-type phosphatase" evidence="1">
    <location>
        <begin position="31"/>
        <end position="228"/>
    </location>
</feature>